<evidence type="ECO:0000256" key="1">
    <source>
        <dbReference type="SAM" id="Phobius"/>
    </source>
</evidence>
<organism evidence="2 3">
    <name type="scientific">Streptomyces silvisoli</name>
    <dbReference type="NCBI Taxonomy" id="3034235"/>
    <lineage>
        <taxon>Bacteria</taxon>
        <taxon>Bacillati</taxon>
        <taxon>Actinomycetota</taxon>
        <taxon>Actinomycetes</taxon>
        <taxon>Kitasatosporales</taxon>
        <taxon>Streptomycetaceae</taxon>
        <taxon>Streptomyces</taxon>
    </lineage>
</organism>
<dbReference type="Proteomes" id="UP001216579">
    <property type="component" value="Unassembled WGS sequence"/>
</dbReference>
<gene>
    <name evidence="2" type="ORF">P3G67_20695</name>
</gene>
<proteinExistence type="predicted"/>
<accession>A0ABT5ZP42</accession>
<name>A0ABT5ZP42_9ACTN</name>
<comment type="caution">
    <text evidence="2">The sequence shown here is derived from an EMBL/GenBank/DDBJ whole genome shotgun (WGS) entry which is preliminary data.</text>
</comment>
<keyword evidence="1" id="KW-1133">Transmembrane helix</keyword>
<evidence type="ECO:0000313" key="3">
    <source>
        <dbReference type="Proteomes" id="UP001216579"/>
    </source>
</evidence>
<dbReference type="EMBL" id="JARJBC010000013">
    <property type="protein sequence ID" value="MDF3291603.1"/>
    <property type="molecule type" value="Genomic_DNA"/>
</dbReference>
<keyword evidence="3" id="KW-1185">Reference proteome</keyword>
<dbReference type="RefSeq" id="WP_276094783.1">
    <property type="nucleotide sequence ID" value="NZ_JARJBC010000013.1"/>
</dbReference>
<reference evidence="2 3" key="1">
    <citation type="submission" date="2023-03" db="EMBL/GenBank/DDBJ databases">
        <title>Draft genome sequence of Streptomyces sp. RB6PN23 isolated from peat swamp forest in Thailand.</title>
        <authorList>
            <person name="Klaysubun C."/>
            <person name="Duangmal K."/>
        </authorList>
    </citation>
    <scope>NUCLEOTIDE SEQUENCE [LARGE SCALE GENOMIC DNA]</scope>
    <source>
        <strain evidence="2 3">RB6PN23</strain>
    </source>
</reference>
<sequence length="40" mass="4370">MTVGDLTSHHIGSLYPDVQRYKLCLVAAVLILVTAVVLYP</sequence>
<evidence type="ECO:0000313" key="2">
    <source>
        <dbReference type="EMBL" id="MDF3291603.1"/>
    </source>
</evidence>
<protein>
    <submittedName>
        <fullName evidence="2">Uncharacterized protein</fullName>
    </submittedName>
</protein>
<keyword evidence="1" id="KW-0812">Transmembrane</keyword>
<keyword evidence="1" id="KW-0472">Membrane</keyword>
<feature type="transmembrane region" description="Helical" evidence="1">
    <location>
        <begin position="20"/>
        <end position="39"/>
    </location>
</feature>